<reference evidence="1" key="3">
    <citation type="journal article" date="2017" name="Nature">
        <title>Genome sequence of the progenitor of the wheat D genome Aegilops tauschii.</title>
        <authorList>
            <person name="Luo M.C."/>
            <person name="Gu Y.Q."/>
            <person name="Puiu D."/>
            <person name="Wang H."/>
            <person name="Twardziok S.O."/>
            <person name="Deal K.R."/>
            <person name="Huo N."/>
            <person name="Zhu T."/>
            <person name="Wang L."/>
            <person name="Wang Y."/>
            <person name="McGuire P.E."/>
            <person name="Liu S."/>
            <person name="Long H."/>
            <person name="Ramasamy R.K."/>
            <person name="Rodriguez J.C."/>
            <person name="Van S.L."/>
            <person name="Yuan L."/>
            <person name="Wang Z."/>
            <person name="Xia Z."/>
            <person name="Xiao L."/>
            <person name="Anderson O.D."/>
            <person name="Ouyang S."/>
            <person name="Liang Y."/>
            <person name="Zimin A.V."/>
            <person name="Pertea G."/>
            <person name="Qi P."/>
            <person name="Bennetzen J.L."/>
            <person name="Dai X."/>
            <person name="Dawson M.W."/>
            <person name="Muller H.G."/>
            <person name="Kugler K."/>
            <person name="Rivarola-Duarte L."/>
            <person name="Spannagl M."/>
            <person name="Mayer K.F.X."/>
            <person name="Lu F.H."/>
            <person name="Bevan M.W."/>
            <person name="Leroy P."/>
            <person name="Li P."/>
            <person name="You F.M."/>
            <person name="Sun Q."/>
            <person name="Liu Z."/>
            <person name="Lyons E."/>
            <person name="Wicker T."/>
            <person name="Salzberg S.L."/>
            <person name="Devos K.M."/>
            <person name="Dvorak J."/>
        </authorList>
    </citation>
    <scope>NUCLEOTIDE SEQUENCE [LARGE SCALE GENOMIC DNA]</scope>
    <source>
        <strain evidence="1">cv. AL8/78</strain>
    </source>
</reference>
<organism evidence="1 2">
    <name type="scientific">Aegilops tauschii subsp. strangulata</name>
    <name type="common">Goatgrass</name>
    <dbReference type="NCBI Taxonomy" id="200361"/>
    <lineage>
        <taxon>Eukaryota</taxon>
        <taxon>Viridiplantae</taxon>
        <taxon>Streptophyta</taxon>
        <taxon>Embryophyta</taxon>
        <taxon>Tracheophyta</taxon>
        <taxon>Spermatophyta</taxon>
        <taxon>Magnoliopsida</taxon>
        <taxon>Liliopsida</taxon>
        <taxon>Poales</taxon>
        <taxon>Poaceae</taxon>
        <taxon>BOP clade</taxon>
        <taxon>Pooideae</taxon>
        <taxon>Triticodae</taxon>
        <taxon>Triticeae</taxon>
        <taxon>Triticinae</taxon>
        <taxon>Aegilops</taxon>
    </lineage>
</organism>
<dbReference type="EnsemblPlants" id="AET3Gv20060600.1">
    <property type="protein sequence ID" value="AET3Gv20060600.1"/>
    <property type="gene ID" value="AET3Gv20060600"/>
</dbReference>
<keyword evidence="2" id="KW-1185">Reference proteome</keyword>
<sequence length="71" mass="7689">MDNITDFEGAISNAVSLRSNVLEPYPSDPGEEVRIVAVMEFTIARKLEGGPSTGPVALMTHYLMPDATMPH</sequence>
<dbReference type="Gramene" id="AET3Gv20060600.1">
    <property type="protein sequence ID" value="AET3Gv20060600.1"/>
    <property type="gene ID" value="AET3Gv20060600"/>
</dbReference>
<reference evidence="2" key="2">
    <citation type="journal article" date="2017" name="Nat. Plants">
        <title>The Aegilops tauschii genome reveals multiple impacts of transposons.</title>
        <authorList>
            <person name="Zhao G."/>
            <person name="Zou C."/>
            <person name="Li K."/>
            <person name="Wang K."/>
            <person name="Li T."/>
            <person name="Gao L."/>
            <person name="Zhang X."/>
            <person name="Wang H."/>
            <person name="Yang Z."/>
            <person name="Liu X."/>
            <person name="Jiang W."/>
            <person name="Mao L."/>
            <person name="Kong X."/>
            <person name="Jiao Y."/>
            <person name="Jia J."/>
        </authorList>
    </citation>
    <scope>NUCLEOTIDE SEQUENCE [LARGE SCALE GENOMIC DNA]</scope>
    <source>
        <strain evidence="2">cv. AL8/78</strain>
    </source>
</reference>
<evidence type="ECO:0000313" key="1">
    <source>
        <dbReference type="EnsemblPlants" id="AET3Gv20060600.1"/>
    </source>
</evidence>
<dbReference type="AlphaFoldDB" id="A0A453DSD3"/>
<accession>A0A453DSD3</accession>
<reference evidence="2" key="1">
    <citation type="journal article" date="2014" name="Science">
        <title>Ancient hybridizations among the ancestral genomes of bread wheat.</title>
        <authorList>
            <consortium name="International Wheat Genome Sequencing Consortium,"/>
            <person name="Marcussen T."/>
            <person name="Sandve S.R."/>
            <person name="Heier L."/>
            <person name="Spannagl M."/>
            <person name="Pfeifer M."/>
            <person name="Jakobsen K.S."/>
            <person name="Wulff B.B."/>
            <person name="Steuernagel B."/>
            <person name="Mayer K.F."/>
            <person name="Olsen O.A."/>
        </authorList>
    </citation>
    <scope>NUCLEOTIDE SEQUENCE [LARGE SCALE GENOMIC DNA]</scope>
    <source>
        <strain evidence="2">cv. AL8/78</strain>
    </source>
</reference>
<reference evidence="1" key="4">
    <citation type="submission" date="2019-03" db="UniProtKB">
        <authorList>
            <consortium name="EnsemblPlants"/>
        </authorList>
    </citation>
    <scope>IDENTIFICATION</scope>
</reference>
<dbReference type="Proteomes" id="UP000015105">
    <property type="component" value="Chromosome 3D"/>
</dbReference>
<protein>
    <submittedName>
        <fullName evidence="1">Uncharacterized protein</fullName>
    </submittedName>
</protein>
<name>A0A453DSD3_AEGTS</name>
<dbReference type="STRING" id="200361.A0A453DSD3"/>
<reference evidence="1" key="5">
    <citation type="journal article" date="2021" name="G3 (Bethesda)">
        <title>Aegilops tauschii genome assembly Aet v5.0 features greater sequence contiguity and improved annotation.</title>
        <authorList>
            <person name="Wang L."/>
            <person name="Zhu T."/>
            <person name="Rodriguez J.C."/>
            <person name="Deal K.R."/>
            <person name="Dubcovsky J."/>
            <person name="McGuire P.E."/>
            <person name="Lux T."/>
            <person name="Spannagl M."/>
            <person name="Mayer K.F.X."/>
            <person name="Baldrich P."/>
            <person name="Meyers B.C."/>
            <person name="Huo N."/>
            <person name="Gu Y.Q."/>
            <person name="Zhou H."/>
            <person name="Devos K.M."/>
            <person name="Bennetzen J.L."/>
            <person name="Unver T."/>
            <person name="Budak H."/>
            <person name="Gulick P.J."/>
            <person name="Galiba G."/>
            <person name="Kalapos B."/>
            <person name="Nelson D.R."/>
            <person name="Li P."/>
            <person name="You F.M."/>
            <person name="Luo M.C."/>
            <person name="Dvorak J."/>
        </authorList>
    </citation>
    <scope>NUCLEOTIDE SEQUENCE [LARGE SCALE GENOMIC DNA]</scope>
    <source>
        <strain evidence="1">cv. AL8/78</strain>
    </source>
</reference>
<proteinExistence type="predicted"/>
<evidence type="ECO:0000313" key="2">
    <source>
        <dbReference type="Proteomes" id="UP000015105"/>
    </source>
</evidence>